<sequence>MPEEVVANHPQIPQGYLSAQSTVISDMLSLPQTGDRELYDGMPVVQLLTSPDDLANFLSIFYDPSHALLAKDEFDLAYKLMGALVLADMLLIEPVKNAIIDRVREDWEIHSVQHWRSKVNAFAKTQDPSKKCRKHLYVEPAAVLHSARRFDETVITPMLIFELAFRDPYLEYHNLEEHILDIQSPALETRWDMFSTSEKRKVRNYREEFLDILATRLPQLRSECTTDYHSDQAFCTKYFRESVDEIFKLLLQGYHPFRLLESNKLNGLRTYSRLNVFEDDIDIYEDAICIPCGRAWDEKLERFQSDLFAEIPMVFQKIW</sequence>
<evidence type="ECO:0000313" key="2">
    <source>
        <dbReference type="Proteomes" id="UP000807306"/>
    </source>
</evidence>
<gene>
    <name evidence="1" type="ORF">CPB83DRAFT_906941</name>
</gene>
<dbReference type="Proteomes" id="UP000807306">
    <property type="component" value="Unassembled WGS sequence"/>
</dbReference>
<accession>A0A9P6JP77</accession>
<reference evidence="1" key="1">
    <citation type="submission" date="2020-11" db="EMBL/GenBank/DDBJ databases">
        <authorList>
            <consortium name="DOE Joint Genome Institute"/>
            <person name="Ahrendt S."/>
            <person name="Riley R."/>
            <person name="Andreopoulos W."/>
            <person name="Labutti K."/>
            <person name="Pangilinan J."/>
            <person name="Ruiz-Duenas F.J."/>
            <person name="Barrasa J.M."/>
            <person name="Sanchez-Garcia M."/>
            <person name="Camarero S."/>
            <person name="Miyauchi S."/>
            <person name="Serrano A."/>
            <person name="Linde D."/>
            <person name="Babiker R."/>
            <person name="Drula E."/>
            <person name="Ayuso-Fernandez I."/>
            <person name="Pacheco R."/>
            <person name="Padilla G."/>
            <person name="Ferreira P."/>
            <person name="Barriuso J."/>
            <person name="Kellner H."/>
            <person name="Castanera R."/>
            <person name="Alfaro M."/>
            <person name="Ramirez L."/>
            <person name="Pisabarro A.G."/>
            <person name="Kuo A."/>
            <person name="Tritt A."/>
            <person name="Lipzen A."/>
            <person name="He G."/>
            <person name="Yan M."/>
            <person name="Ng V."/>
            <person name="Cullen D."/>
            <person name="Martin F."/>
            <person name="Rosso M.-N."/>
            <person name="Henrissat B."/>
            <person name="Hibbett D."/>
            <person name="Martinez A.T."/>
            <person name="Grigoriev I.V."/>
        </authorList>
    </citation>
    <scope>NUCLEOTIDE SEQUENCE</scope>
    <source>
        <strain evidence="1">CBS 506.95</strain>
    </source>
</reference>
<dbReference type="EMBL" id="MU157854">
    <property type="protein sequence ID" value="KAF9528212.1"/>
    <property type="molecule type" value="Genomic_DNA"/>
</dbReference>
<dbReference type="AlphaFoldDB" id="A0A9P6JP77"/>
<organism evidence="1 2">
    <name type="scientific">Crepidotus variabilis</name>
    <dbReference type="NCBI Taxonomy" id="179855"/>
    <lineage>
        <taxon>Eukaryota</taxon>
        <taxon>Fungi</taxon>
        <taxon>Dikarya</taxon>
        <taxon>Basidiomycota</taxon>
        <taxon>Agaricomycotina</taxon>
        <taxon>Agaricomycetes</taxon>
        <taxon>Agaricomycetidae</taxon>
        <taxon>Agaricales</taxon>
        <taxon>Agaricineae</taxon>
        <taxon>Crepidotaceae</taxon>
        <taxon>Crepidotus</taxon>
    </lineage>
</organism>
<name>A0A9P6JP77_9AGAR</name>
<comment type="caution">
    <text evidence="1">The sequence shown here is derived from an EMBL/GenBank/DDBJ whole genome shotgun (WGS) entry which is preliminary data.</text>
</comment>
<dbReference type="OrthoDB" id="3218112at2759"/>
<evidence type="ECO:0000313" key="1">
    <source>
        <dbReference type="EMBL" id="KAF9528212.1"/>
    </source>
</evidence>
<protein>
    <submittedName>
        <fullName evidence="1">Uncharacterized protein</fullName>
    </submittedName>
</protein>
<keyword evidence="2" id="KW-1185">Reference proteome</keyword>
<proteinExistence type="predicted"/>